<dbReference type="InterPro" id="IPR055399">
    <property type="entry name" value="CC_BshC"/>
</dbReference>
<gene>
    <name evidence="2" type="primary">bshC</name>
    <name evidence="5" type="ORF">BHU72_07640</name>
</gene>
<dbReference type="EC" id="6.-.-.-" evidence="2"/>
<dbReference type="Pfam" id="PF24850">
    <property type="entry name" value="CC_BshC"/>
    <property type="match status" value="1"/>
</dbReference>
<dbReference type="AlphaFoldDB" id="A0A1E5L3N8"/>
<evidence type="ECO:0000313" key="6">
    <source>
        <dbReference type="Proteomes" id="UP000095255"/>
    </source>
</evidence>
<sequence length="551" mass="64099">MEILLTHTQVPPFIKEYKKFSKQFFSLYDYSCVDERSVLERTANIREMQSKHPLLVDRGALSETIRSYIQRLSESIEMKQNENLQLISQGAFTVVTGQQAGLFTGPLLTINKIISVLKACDTYSVRLEQPIVPIFWIAGEDHDIDEIDHTYFITQKAISRITIPWNTEKPKVSVSQVQLSNDQIDGLIAQVKVTLPDSIYKKEVISVLTQAYSEQSVVVAFAKLIQRMFGKYGVLIFDSHDLSVRKLEVPILQSMIQRSSELQSAFLKSKRVFTSLGYEPQVKQEDQATGLFINYCNKRRAIRYSQDRYSIKGIEATYDVKDMFEWVANEPERFSTNVLLRPIMQELLFQPIAYIGGNAEIMYWGQMKSTFALFELRMPIILARNSYTYIAEQLRSKIVQHGITEQEILLDTSMHRKDELLQSYINKDFSLELHIEAFKNEWYDLNKKYLNKMPDQLFSNAQLEQIYGTHEQRVLRLMDTMKQQLLQLAEQKHHHMKDDLDLIWNVVLPKGSLQERAINVYTMINAYGEQWIHQLLNLPHPCNGEHYLVTL</sequence>
<evidence type="ECO:0000259" key="3">
    <source>
        <dbReference type="Pfam" id="PF10079"/>
    </source>
</evidence>
<comment type="function">
    <text evidence="2">Involved in bacillithiol (BSH) biosynthesis. May catalyze the last step of the pathway, the addition of cysteine to glucosamine malate (GlcN-Mal) to generate BSH.</text>
</comment>
<dbReference type="RefSeq" id="WP_069702800.1">
    <property type="nucleotide sequence ID" value="NZ_MJAT01000036.1"/>
</dbReference>
<dbReference type="EMBL" id="MJAT01000036">
    <property type="protein sequence ID" value="OEH84701.1"/>
    <property type="molecule type" value="Genomic_DNA"/>
</dbReference>
<comment type="caution">
    <text evidence="5">The sequence shown here is derived from an EMBL/GenBank/DDBJ whole genome shotgun (WGS) entry which is preliminary data.</text>
</comment>
<proteinExistence type="inferred from homology"/>
<keyword evidence="1 2" id="KW-0436">Ligase</keyword>
<name>A0A1E5L3N8_9FIRM</name>
<accession>A0A1E5L3N8</accession>
<dbReference type="InterPro" id="IPR055398">
    <property type="entry name" value="Rossmann-like_BshC"/>
</dbReference>
<dbReference type="HAMAP" id="MF_01867">
    <property type="entry name" value="BshC"/>
    <property type="match status" value="1"/>
</dbReference>
<reference evidence="5 6" key="1">
    <citation type="submission" date="2016-09" db="EMBL/GenBank/DDBJ databases">
        <title>Desulfuribacillus arsenicus sp. nov., an obligately anaerobic, dissimilatory arsenic- and antimonate-reducing bacterium isolated from anoxic sediments.</title>
        <authorList>
            <person name="Abin C.A."/>
            <person name="Hollibaugh J.T."/>
        </authorList>
    </citation>
    <scope>NUCLEOTIDE SEQUENCE [LARGE SCALE GENOMIC DNA]</scope>
    <source>
        <strain evidence="5 6">MLFW-2</strain>
    </source>
</reference>
<organism evidence="5 6">
    <name type="scientific">Desulfuribacillus stibiiarsenatis</name>
    <dbReference type="NCBI Taxonomy" id="1390249"/>
    <lineage>
        <taxon>Bacteria</taxon>
        <taxon>Bacillati</taxon>
        <taxon>Bacillota</taxon>
        <taxon>Desulfuribacillia</taxon>
        <taxon>Desulfuribacillales</taxon>
        <taxon>Desulfuribacillaceae</taxon>
        <taxon>Desulfuribacillus</taxon>
    </lineage>
</organism>
<dbReference type="STRING" id="1390249.BHU72_07640"/>
<evidence type="ECO:0000313" key="5">
    <source>
        <dbReference type="EMBL" id="OEH84701.1"/>
    </source>
</evidence>
<keyword evidence="6" id="KW-1185">Reference proteome</keyword>
<dbReference type="Proteomes" id="UP000095255">
    <property type="component" value="Unassembled WGS sequence"/>
</dbReference>
<dbReference type="InterPro" id="IPR011199">
    <property type="entry name" value="Bacillithiol_biosynth_BshC"/>
</dbReference>
<dbReference type="NCBIfam" id="TIGR03998">
    <property type="entry name" value="thiol_BshC"/>
    <property type="match status" value="1"/>
</dbReference>
<dbReference type="Pfam" id="PF10079">
    <property type="entry name" value="Rossmann-like_BshC"/>
    <property type="match status" value="1"/>
</dbReference>
<evidence type="ECO:0000256" key="1">
    <source>
        <dbReference type="ARBA" id="ARBA00022598"/>
    </source>
</evidence>
<evidence type="ECO:0000256" key="2">
    <source>
        <dbReference type="HAMAP-Rule" id="MF_01867"/>
    </source>
</evidence>
<dbReference type="PIRSF" id="PIRSF012535">
    <property type="entry name" value="UCP012535"/>
    <property type="match status" value="1"/>
</dbReference>
<feature type="domain" description="Bacillithiol biosynthesis BshC N-terminal Rossmann-like" evidence="3">
    <location>
        <begin position="9"/>
        <end position="385"/>
    </location>
</feature>
<feature type="domain" description="Bacillithiol biosynthesis BshC C-terminal coiled-coil" evidence="4">
    <location>
        <begin position="388"/>
        <end position="551"/>
    </location>
</feature>
<dbReference type="OrthoDB" id="9765151at2"/>
<evidence type="ECO:0000259" key="4">
    <source>
        <dbReference type="Pfam" id="PF24850"/>
    </source>
</evidence>
<comment type="similarity">
    <text evidence="2">Belongs to the BshC family.</text>
</comment>
<protein>
    <recommendedName>
        <fullName evidence="2">Putative cysteine ligase BshC</fullName>
        <ecNumber evidence="2">6.-.-.-</ecNumber>
    </recommendedName>
</protein>
<dbReference type="GO" id="GO:0016874">
    <property type="term" value="F:ligase activity"/>
    <property type="evidence" value="ECO:0007669"/>
    <property type="project" value="UniProtKB-UniRule"/>
</dbReference>